<proteinExistence type="predicted"/>
<organism evidence="2 3">
    <name type="scientific">Verruconis gallopava</name>
    <dbReference type="NCBI Taxonomy" id="253628"/>
    <lineage>
        <taxon>Eukaryota</taxon>
        <taxon>Fungi</taxon>
        <taxon>Dikarya</taxon>
        <taxon>Ascomycota</taxon>
        <taxon>Pezizomycotina</taxon>
        <taxon>Dothideomycetes</taxon>
        <taxon>Pleosporomycetidae</taxon>
        <taxon>Venturiales</taxon>
        <taxon>Sympoventuriaceae</taxon>
        <taxon>Verruconis</taxon>
    </lineage>
</organism>
<protein>
    <submittedName>
        <fullName evidence="2">Uncharacterized protein</fullName>
    </submittedName>
</protein>
<accession>A0A0D1YIL4</accession>
<dbReference type="STRING" id="253628.A0A0D1YIL4"/>
<feature type="region of interest" description="Disordered" evidence="1">
    <location>
        <begin position="155"/>
        <end position="199"/>
    </location>
</feature>
<feature type="compositionally biased region" description="Low complexity" evidence="1">
    <location>
        <begin position="77"/>
        <end position="105"/>
    </location>
</feature>
<dbReference type="GeneID" id="27315666"/>
<evidence type="ECO:0000256" key="1">
    <source>
        <dbReference type="SAM" id="MobiDB-lite"/>
    </source>
</evidence>
<evidence type="ECO:0000313" key="2">
    <source>
        <dbReference type="EMBL" id="KIW00707.1"/>
    </source>
</evidence>
<dbReference type="VEuPathDB" id="FungiDB:PV09_07693"/>
<dbReference type="InParanoid" id="A0A0D1YIL4"/>
<dbReference type="RefSeq" id="XP_016210576.1">
    <property type="nucleotide sequence ID" value="XM_016361497.1"/>
</dbReference>
<sequence>MSGGFDFPPASDTSTPIGSLTQRFDNLRQTFQSDRSSRPHIDHYSPSNTSTNSQFLPTPPPTIPRPRRRIAHPRGMSSSTTSNSSVSNGLRPRSAGSAPSPGFASRWRQLAEGTRAHMRRLREEMSEESGGIAGELRERRDLLDRMSEHLDEAETRLRGIETAPSPPTTNSSSVPSRRRSHKRRKLSRDHEPSIQSTSVLEPYGRYGQVVPGQLKMEIVFCDGGEYPGDPRSGMLHMEGGNYRPENVLRNDESVYCTRNSRCNLMLRQKGEALFHLESLIIAAPKRGYTAPIQQGLVFVGMSAEKLATSTASYSIYYPDDTSSPATQGRVTRSPTPSAAMSFRSNQHMQNPGAPPPAAAPLPPPRDSDRLSLLEAVNDDQIWQASRSRYNLAEPPYILPPPRPSMRAQYLHAPSGLSMGADGRLVPEEEGDEERERATTMGNEWPDNCDWPLPPMHGGANEEPGEAADEGITRAPTPPQPTFTVTTVMESSQSSAASSEDESEQAQRRRAARESSYGLPYALPSLLHLNPTQDEDTASDTDPDFTLEGAEDAHMGLNYRHRSMREMYRRRHGPFARPIRRSSPGRIARINMGEVDGNDECIEPNARFFMPEGDCRITIRFTPPISGKFILLKLFSPQLRDGGNIDIEYVAAHGYSGPRFFPSLEIK</sequence>
<keyword evidence="3" id="KW-1185">Reference proteome</keyword>
<feature type="region of interest" description="Disordered" evidence="1">
    <location>
        <begin position="317"/>
        <end position="369"/>
    </location>
</feature>
<dbReference type="HOGENOM" id="CLU_019419_2_0_1"/>
<evidence type="ECO:0000313" key="3">
    <source>
        <dbReference type="Proteomes" id="UP000053259"/>
    </source>
</evidence>
<dbReference type="EMBL" id="KN847560">
    <property type="protein sequence ID" value="KIW00707.1"/>
    <property type="molecule type" value="Genomic_DNA"/>
</dbReference>
<reference evidence="2 3" key="1">
    <citation type="submission" date="2015-01" db="EMBL/GenBank/DDBJ databases">
        <title>The Genome Sequence of Ochroconis gallopava CBS43764.</title>
        <authorList>
            <consortium name="The Broad Institute Genomics Platform"/>
            <person name="Cuomo C."/>
            <person name="de Hoog S."/>
            <person name="Gorbushina A."/>
            <person name="Stielow B."/>
            <person name="Teixiera M."/>
            <person name="Abouelleil A."/>
            <person name="Chapman S.B."/>
            <person name="Priest M."/>
            <person name="Young S.K."/>
            <person name="Wortman J."/>
            <person name="Nusbaum C."/>
            <person name="Birren B."/>
        </authorList>
    </citation>
    <scope>NUCLEOTIDE SEQUENCE [LARGE SCALE GENOMIC DNA]</scope>
    <source>
        <strain evidence="2 3">CBS 43764</strain>
    </source>
</reference>
<dbReference type="OrthoDB" id="2351940at2759"/>
<feature type="compositionally biased region" description="Basic residues" evidence="1">
    <location>
        <begin position="176"/>
        <end position="187"/>
    </location>
</feature>
<feature type="region of interest" description="Disordered" evidence="1">
    <location>
        <begin position="414"/>
        <end position="514"/>
    </location>
</feature>
<feature type="compositionally biased region" description="Low complexity" evidence="1">
    <location>
        <begin position="481"/>
        <end position="497"/>
    </location>
</feature>
<dbReference type="AlphaFoldDB" id="A0A0D1YIL4"/>
<feature type="compositionally biased region" description="Polar residues" evidence="1">
    <location>
        <begin position="11"/>
        <end position="34"/>
    </location>
</feature>
<feature type="compositionally biased region" description="Polar residues" evidence="1">
    <location>
        <begin position="45"/>
        <end position="56"/>
    </location>
</feature>
<feature type="compositionally biased region" description="Pro residues" evidence="1">
    <location>
        <begin position="352"/>
        <end position="364"/>
    </location>
</feature>
<name>A0A0D1YIL4_9PEZI</name>
<feature type="region of interest" description="Disordered" evidence="1">
    <location>
        <begin position="1"/>
        <end position="105"/>
    </location>
</feature>
<dbReference type="Proteomes" id="UP000053259">
    <property type="component" value="Unassembled WGS sequence"/>
</dbReference>
<feature type="compositionally biased region" description="Polar residues" evidence="1">
    <location>
        <begin position="320"/>
        <end position="349"/>
    </location>
</feature>
<gene>
    <name evidence="2" type="ORF">PV09_07693</name>
</gene>